<organism evidence="2">
    <name type="scientific">uncultured Rhizobiales bacterium HF4000_32B18</name>
    <dbReference type="NCBI Taxonomy" id="710780"/>
    <lineage>
        <taxon>Bacteria</taxon>
        <taxon>Pseudomonadati</taxon>
        <taxon>Pseudomonadota</taxon>
        <taxon>Alphaproteobacteria</taxon>
        <taxon>Hyphomicrobiales</taxon>
        <taxon>environmental samples</taxon>
    </lineage>
</organism>
<dbReference type="EMBL" id="GU474898">
    <property type="protein sequence ID" value="ADI18728.1"/>
    <property type="molecule type" value="Genomic_DNA"/>
</dbReference>
<feature type="compositionally biased region" description="Pro residues" evidence="1">
    <location>
        <begin position="285"/>
        <end position="295"/>
    </location>
</feature>
<feature type="compositionally biased region" description="Basic and acidic residues" evidence="1">
    <location>
        <begin position="303"/>
        <end position="316"/>
    </location>
</feature>
<proteinExistence type="predicted"/>
<feature type="region of interest" description="Disordered" evidence="1">
    <location>
        <begin position="282"/>
        <end position="316"/>
    </location>
</feature>
<dbReference type="SUPFAM" id="SSF52540">
    <property type="entry name" value="P-loop containing nucleoside triphosphate hydrolases"/>
    <property type="match status" value="1"/>
</dbReference>
<dbReference type="Gene3D" id="3.40.50.300">
    <property type="entry name" value="P-loop containing nucleotide triphosphate hydrolases"/>
    <property type="match status" value="1"/>
</dbReference>
<dbReference type="InterPro" id="IPR027417">
    <property type="entry name" value="P-loop_NTPase"/>
</dbReference>
<evidence type="ECO:0000313" key="2">
    <source>
        <dbReference type="EMBL" id="ADI18728.1"/>
    </source>
</evidence>
<protein>
    <submittedName>
        <fullName evidence="2">Uncharacterized protein</fullName>
    </submittedName>
</protein>
<dbReference type="AlphaFoldDB" id="E0XWD7"/>
<name>E0XWD7_9HYPH</name>
<evidence type="ECO:0000256" key="1">
    <source>
        <dbReference type="SAM" id="MobiDB-lite"/>
    </source>
</evidence>
<sequence>MARIVFHVGMGKTGTTSLQRALGGAGAALGEQKARYLGMWFERLGAGYEGFAGLRALARADAAEQQALAERFAAGLLAEAAASGVETFVHSNESIFERAAALTPFFERLAARMPVGVVAYLRPPREWLPSAFAQWGVWHKTQPGPVPDFATLAGKLIRTYDAITVWPQVAGVELVVRRFGRDTEIVADFGAAAGLALPAEPTRHQTRAEPAEMVLRGLYNDRFQGPVMPGQFNATVLKAVRTPVPSVARMAALTEDREGLEAIVARKRDTFAFIEARFGIDMLGEPPPAPGPVPDPEAAGPADGRDGDRDESGPRDARLIDFLVELTLAQSIRITRLERTVEGLSQALAERDAGEAGDGEH</sequence>
<accession>E0XWD7</accession>
<reference evidence="2" key="1">
    <citation type="journal article" date="2011" name="Environ. Microbiol.">
        <title>Time-series analyses of Monterey Bay coastal microbial picoplankton using a 'genome proxy' microarray.</title>
        <authorList>
            <person name="Rich V.I."/>
            <person name="Pham V.D."/>
            <person name="Eppley J."/>
            <person name="Shi Y."/>
            <person name="DeLong E.F."/>
        </authorList>
    </citation>
    <scope>NUCLEOTIDE SEQUENCE</scope>
</reference>